<gene>
    <name evidence="2" type="ORF">Triagg1_531</name>
</gene>
<dbReference type="RefSeq" id="XP_062760881.1">
    <property type="nucleotide sequence ID" value="XM_062900318.1"/>
</dbReference>
<keyword evidence="1" id="KW-0812">Transmembrane</keyword>
<dbReference type="PANTHER" id="PTHR35043">
    <property type="entry name" value="TRANSCRIPTION FACTOR DOMAIN-CONTAINING PROTEIN"/>
    <property type="match status" value="1"/>
</dbReference>
<feature type="transmembrane region" description="Helical" evidence="1">
    <location>
        <begin position="247"/>
        <end position="266"/>
    </location>
</feature>
<keyword evidence="1" id="KW-1133">Transmembrane helix</keyword>
<reference evidence="2" key="1">
    <citation type="submission" date="2023-11" db="EMBL/GenBank/DDBJ databases">
        <title>The genome sequences of three competitors of mushroom-forming fungi.</title>
        <authorList>
            <person name="Beijen E."/>
            <person name="Ohm R.A."/>
        </authorList>
    </citation>
    <scope>NUCLEOTIDE SEQUENCE</scope>
    <source>
        <strain evidence="2">CBS 100526</strain>
    </source>
</reference>
<accession>A0AAE1MA82</accession>
<dbReference type="AlphaFoldDB" id="A0AAE1MA82"/>
<dbReference type="Proteomes" id="UP001273209">
    <property type="component" value="Unassembled WGS sequence"/>
</dbReference>
<evidence type="ECO:0000256" key="1">
    <source>
        <dbReference type="SAM" id="Phobius"/>
    </source>
</evidence>
<proteinExistence type="predicted"/>
<dbReference type="EMBL" id="JAWRVG010000001">
    <property type="protein sequence ID" value="KAK4085541.1"/>
    <property type="molecule type" value="Genomic_DNA"/>
</dbReference>
<feature type="transmembrane region" description="Helical" evidence="1">
    <location>
        <begin position="87"/>
        <end position="107"/>
    </location>
</feature>
<comment type="caution">
    <text evidence="2">The sequence shown here is derived from an EMBL/GenBank/DDBJ whole genome shotgun (WGS) entry which is preliminary data.</text>
</comment>
<sequence>MGGFVLRGAFELSGEAKYHNPYHLTSEGILTLLNKEHIDQLPDISEAEIKDKSKGDMFVKAIAVGQIVWSIIQIIGRGIKRLPVSPLEVAVVAFAVCAVITHGLYWYKPQRVGTTTTIHLKETSLTEDGAIPKAVLEALNDAQQVKRLFGSIFSDAPLPGSPISLDTNVDADGSEMLAAMGGATVFGAIHVVAWNFAFPSRIELIFWRCTSIFTTAASLGFILLGVPDSIMDTIDKSKHPLRQLRKVSQSLLPLGSGLIIPLYIVARLFIIVEMFRTLCFLPPGSYISTWTSNIPHVG</sequence>
<dbReference type="GeneID" id="87919715"/>
<protein>
    <submittedName>
        <fullName evidence="2">Uncharacterized protein</fullName>
    </submittedName>
</protein>
<keyword evidence="3" id="KW-1185">Reference proteome</keyword>
<evidence type="ECO:0000313" key="2">
    <source>
        <dbReference type="EMBL" id="KAK4085541.1"/>
    </source>
</evidence>
<feature type="transmembrane region" description="Helical" evidence="1">
    <location>
        <begin position="176"/>
        <end position="198"/>
    </location>
</feature>
<name>A0AAE1MA82_9HYPO</name>
<evidence type="ECO:0000313" key="3">
    <source>
        <dbReference type="Proteomes" id="UP001273209"/>
    </source>
</evidence>
<dbReference type="PANTHER" id="PTHR35043:SF7">
    <property type="entry name" value="TRANSCRIPTION FACTOR DOMAIN-CONTAINING PROTEIN"/>
    <property type="match status" value="1"/>
</dbReference>
<keyword evidence="1" id="KW-0472">Membrane</keyword>
<organism evidence="2 3">
    <name type="scientific">Trichoderma aggressivum f. europaeum</name>
    <dbReference type="NCBI Taxonomy" id="173218"/>
    <lineage>
        <taxon>Eukaryota</taxon>
        <taxon>Fungi</taxon>
        <taxon>Dikarya</taxon>
        <taxon>Ascomycota</taxon>
        <taxon>Pezizomycotina</taxon>
        <taxon>Sordariomycetes</taxon>
        <taxon>Hypocreomycetidae</taxon>
        <taxon>Hypocreales</taxon>
        <taxon>Hypocreaceae</taxon>
        <taxon>Trichoderma</taxon>
    </lineage>
</organism>
<feature type="transmembrane region" description="Helical" evidence="1">
    <location>
        <begin position="205"/>
        <end position="227"/>
    </location>
</feature>